<feature type="region of interest" description="Disordered" evidence="1">
    <location>
        <begin position="1"/>
        <end position="38"/>
    </location>
</feature>
<evidence type="ECO:0000256" key="1">
    <source>
        <dbReference type="SAM" id="MobiDB-lite"/>
    </source>
</evidence>
<name>A0A8S9SGJ1_BRACR</name>
<proteinExistence type="predicted"/>
<evidence type="ECO:0000313" key="2">
    <source>
        <dbReference type="EMBL" id="KAF3599909.1"/>
    </source>
</evidence>
<protein>
    <submittedName>
        <fullName evidence="2">Uncharacterized protein</fullName>
    </submittedName>
</protein>
<gene>
    <name evidence="2" type="ORF">F2Q69_00035890</name>
</gene>
<dbReference type="AlphaFoldDB" id="A0A8S9SGJ1"/>
<dbReference type="EMBL" id="QGKX02000004">
    <property type="protein sequence ID" value="KAF3599909.1"/>
    <property type="molecule type" value="Genomic_DNA"/>
</dbReference>
<organism evidence="2 3">
    <name type="scientific">Brassica cretica</name>
    <name type="common">Mustard</name>
    <dbReference type="NCBI Taxonomy" id="69181"/>
    <lineage>
        <taxon>Eukaryota</taxon>
        <taxon>Viridiplantae</taxon>
        <taxon>Streptophyta</taxon>
        <taxon>Embryophyta</taxon>
        <taxon>Tracheophyta</taxon>
        <taxon>Spermatophyta</taxon>
        <taxon>Magnoliopsida</taxon>
        <taxon>eudicotyledons</taxon>
        <taxon>Gunneridae</taxon>
        <taxon>Pentapetalae</taxon>
        <taxon>rosids</taxon>
        <taxon>malvids</taxon>
        <taxon>Brassicales</taxon>
        <taxon>Brassicaceae</taxon>
        <taxon>Brassiceae</taxon>
        <taxon>Brassica</taxon>
    </lineage>
</organism>
<evidence type="ECO:0000313" key="3">
    <source>
        <dbReference type="Proteomes" id="UP000712600"/>
    </source>
</evidence>
<accession>A0A8S9SGJ1</accession>
<dbReference type="Proteomes" id="UP000712600">
    <property type="component" value="Unassembled WGS sequence"/>
</dbReference>
<sequence length="108" mass="12095">MEKHFLIADPSASTSATASAHEHVPESQSQGRSPQANHMYVPPVQYELPPYYPQSASELDSYTRPRWEDVQQYNWSIAVNKTVKEAFNDKAMALLLNNVGIGRRSGGF</sequence>
<comment type="caution">
    <text evidence="2">The sequence shown here is derived from an EMBL/GenBank/DDBJ whole genome shotgun (WGS) entry which is preliminary data.</text>
</comment>
<feature type="compositionally biased region" description="Polar residues" evidence="1">
    <location>
        <begin position="26"/>
        <end position="36"/>
    </location>
</feature>
<reference evidence="2" key="1">
    <citation type="submission" date="2019-12" db="EMBL/GenBank/DDBJ databases">
        <title>Genome sequencing and annotation of Brassica cretica.</title>
        <authorList>
            <person name="Studholme D.J."/>
            <person name="Sarris P."/>
        </authorList>
    </citation>
    <scope>NUCLEOTIDE SEQUENCE</scope>
    <source>
        <strain evidence="2">PFS-109/04</strain>
        <tissue evidence="2">Leaf</tissue>
    </source>
</reference>